<keyword evidence="3 5" id="KW-0472">Membrane</keyword>
<name>A0AB33J315_9BACT</name>
<dbReference type="AlphaFoldDB" id="A0AB33J315"/>
<dbReference type="PANTHER" id="PTHR32432:SF4">
    <property type="entry name" value="CELL DIVISION PROTEIN FTSA"/>
    <property type="match status" value="1"/>
</dbReference>
<dbReference type="CDD" id="cd24048">
    <property type="entry name" value="ASKHA_NBD_FtsA"/>
    <property type="match status" value="1"/>
</dbReference>
<dbReference type="InterPro" id="IPR050696">
    <property type="entry name" value="FtsA/MreB"/>
</dbReference>
<feature type="compositionally biased region" description="Basic and acidic residues" evidence="6">
    <location>
        <begin position="427"/>
        <end position="464"/>
    </location>
</feature>
<evidence type="ECO:0000256" key="6">
    <source>
        <dbReference type="SAM" id="MobiDB-lite"/>
    </source>
</evidence>
<dbReference type="InterPro" id="IPR043129">
    <property type="entry name" value="ATPase_NBD"/>
</dbReference>
<feature type="domain" description="SHS2" evidence="7">
    <location>
        <begin position="5"/>
        <end position="191"/>
    </location>
</feature>
<evidence type="ECO:0000256" key="4">
    <source>
        <dbReference type="ARBA" id="ARBA00023306"/>
    </source>
</evidence>
<reference evidence="8" key="1">
    <citation type="submission" date="2024-07" db="EMBL/GenBank/DDBJ databases">
        <title>Complete genome sequence of Prevotella sp. YM-2024 GTC17259.</title>
        <authorList>
            <person name="Hayashi M."/>
            <person name="Muto Y."/>
            <person name="Tanaka K."/>
            <person name="Niwa H."/>
        </authorList>
    </citation>
    <scope>NUCLEOTIDE SEQUENCE</scope>
    <source>
        <strain evidence="8">GTC17259</strain>
    </source>
</reference>
<evidence type="ECO:0000256" key="2">
    <source>
        <dbReference type="ARBA" id="ARBA00022618"/>
    </source>
</evidence>
<feature type="compositionally biased region" description="Basic and acidic residues" evidence="6">
    <location>
        <begin position="404"/>
        <end position="415"/>
    </location>
</feature>
<keyword evidence="2 5" id="KW-0132">Cell division</keyword>
<dbReference type="GO" id="GO:0043093">
    <property type="term" value="P:FtsZ-dependent cytokinesis"/>
    <property type="evidence" value="ECO:0007669"/>
    <property type="project" value="UniProtKB-UniRule"/>
</dbReference>
<organism evidence="8">
    <name type="scientific">Prevotella sp. GTC17259</name>
    <dbReference type="NCBI Taxonomy" id="3236795"/>
    <lineage>
        <taxon>Bacteria</taxon>
        <taxon>Pseudomonadati</taxon>
        <taxon>Bacteroidota</taxon>
        <taxon>Bacteroidia</taxon>
        <taxon>Bacteroidales</taxon>
        <taxon>Prevotellaceae</taxon>
        <taxon>Prevotella</taxon>
    </lineage>
</organism>
<dbReference type="PANTHER" id="PTHR32432">
    <property type="entry name" value="CELL DIVISION PROTEIN FTSA-RELATED"/>
    <property type="match status" value="1"/>
</dbReference>
<protein>
    <recommendedName>
        <fullName evidence="5">Cell division protein FtsA</fullName>
    </recommendedName>
</protein>
<dbReference type="SMART" id="SM00842">
    <property type="entry name" value="FtsA"/>
    <property type="match status" value="1"/>
</dbReference>
<dbReference type="GO" id="GO:0009898">
    <property type="term" value="C:cytoplasmic side of plasma membrane"/>
    <property type="evidence" value="ECO:0007669"/>
    <property type="project" value="UniProtKB-UniRule"/>
</dbReference>
<keyword evidence="4 5" id="KW-0131">Cell cycle</keyword>
<evidence type="ECO:0000256" key="3">
    <source>
        <dbReference type="ARBA" id="ARBA00023136"/>
    </source>
</evidence>
<dbReference type="HAMAP" id="MF_02033">
    <property type="entry name" value="FtsA"/>
    <property type="match status" value="1"/>
</dbReference>
<dbReference type="NCBIfam" id="TIGR01174">
    <property type="entry name" value="ftsA"/>
    <property type="match status" value="1"/>
</dbReference>
<gene>
    <name evidence="5 8" type="primary">ftsA</name>
    <name evidence="8" type="ORF">GTC17259_16260</name>
</gene>
<dbReference type="Pfam" id="PF14450">
    <property type="entry name" value="FtsA"/>
    <property type="match status" value="1"/>
</dbReference>
<comment type="subcellular location">
    <subcellularLocation>
        <location evidence="5">Cell membrane</location>
        <topology evidence="5">Peripheral membrane protein</topology>
        <orientation evidence="5">Cytoplasmic side</orientation>
    </subcellularLocation>
    <text evidence="5">Localizes to the Z ring in an FtsZ-dependent manner. Targeted to the membrane through a conserved C-terminal amphipathic helix.</text>
</comment>
<evidence type="ECO:0000313" key="8">
    <source>
        <dbReference type="EMBL" id="BFO76576.1"/>
    </source>
</evidence>
<feature type="region of interest" description="Disordered" evidence="6">
    <location>
        <begin position="393"/>
        <end position="469"/>
    </location>
</feature>
<evidence type="ECO:0000256" key="1">
    <source>
        <dbReference type="ARBA" id="ARBA00022475"/>
    </source>
</evidence>
<sequence length="487" mass="54496">MAEFIVAIELGSSKITGIAGRKNLDGSISVLAVVKEDSTACIRKGVVYNIDKTMQCLTNIIARLKTTLKSEIAYVYVGVGGQSIRSIRNNIAKDFIDETIITQEMVNELMDTNRNMEYPDQQILDAATQEYKVDQQLQLDPVGIQCRRLEGNFLNIIWRNSYYRNLNKCFEKSGIAIADMYLSPLVLADSVLTEAEKRTGCVLVDLGADTTTVSVYFKNILRHLAVIPLGSNNITKDITSFQMEDKEAERMKLKYASAYTDNADIDATLMLPIDQDRQVENRRFVEMVEGRVEEIIENVWYQVPSEFTDKLLGGIVLTGGGSKMKNIDVAFRKYTHIEKIRIAKFVTTTINSSNSDINAKDGTMNTALALLVKGDMNCAGKEITGDLFAAAEPASATTSSPLHTPDDIKKSRDPNEIAGSGVVLTPTEKEKAEEEARRKRMEREEAERKAAEEEAARLAEEKRKNSTFNKVGRNLKKFFEKMMTEEE</sequence>
<dbReference type="EMBL" id="AP035787">
    <property type="protein sequence ID" value="BFO76576.1"/>
    <property type="molecule type" value="Genomic_DNA"/>
</dbReference>
<dbReference type="GO" id="GO:0032153">
    <property type="term" value="C:cell division site"/>
    <property type="evidence" value="ECO:0007669"/>
    <property type="project" value="UniProtKB-UniRule"/>
</dbReference>
<dbReference type="PIRSF" id="PIRSF003101">
    <property type="entry name" value="FtsA"/>
    <property type="match status" value="1"/>
</dbReference>
<evidence type="ECO:0000259" key="7">
    <source>
        <dbReference type="SMART" id="SM00842"/>
    </source>
</evidence>
<comment type="similarity">
    <text evidence="5">Belongs to the FtsA/MreB family.</text>
</comment>
<dbReference type="Gene3D" id="3.30.420.40">
    <property type="match status" value="1"/>
</dbReference>
<keyword evidence="1 5" id="KW-1003">Cell membrane</keyword>
<dbReference type="Pfam" id="PF02491">
    <property type="entry name" value="SHS2_FTSA"/>
    <property type="match status" value="1"/>
</dbReference>
<accession>A0AB33J315</accession>
<dbReference type="InterPro" id="IPR003494">
    <property type="entry name" value="SHS2_FtsA"/>
</dbReference>
<proteinExistence type="inferred from homology"/>
<evidence type="ECO:0000256" key="5">
    <source>
        <dbReference type="HAMAP-Rule" id="MF_02033"/>
    </source>
</evidence>
<comment type="function">
    <text evidence="5">Cell division protein that is involved in the assembly of the Z ring. May serve as a membrane anchor for the Z ring.</text>
</comment>
<dbReference type="SUPFAM" id="SSF53067">
    <property type="entry name" value="Actin-like ATPase domain"/>
    <property type="match status" value="2"/>
</dbReference>
<comment type="subunit">
    <text evidence="5">Self-interacts. Interacts with FtsZ.</text>
</comment>
<dbReference type="InterPro" id="IPR020823">
    <property type="entry name" value="Cell_div_FtsA"/>
</dbReference>